<comment type="caution">
    <text evidence="3">The sequence shown here is derived from an EMBL/GenBank/DDBJ whole genome shotgun (WGS) entry which is preliminary data.</text>
</comment>
<dbReference type="InterPro" id="IPR014551">
    <property type="entry name" value="B_Glucosidase_GBA2-typ"/>
</dbReference>
<dbReference type="GO" id="GO:0005975">
    <property type="term" value="P:carbohydrate metabolic process"/>
    <property type="evidence" value="ECO:0007669"/>
    <property type="project" value="InterPro"/>
</dbReference>
<dbReference type="Pfam" id="PF04685">
    <property type="entry name" value="DUF608"/>
    <property type="match status" value="1"/>
</dbReference>
<dbReference type="EMBL" id="BTRK01000006">
    <property type="protein sequence ID" value="GMR59867.1"/>
    <property type="molecule type" value="Genomic_DNA"/>
</dbReference>
<sequence length="841" mass="96795">LQMASSGEVDDPSKLIEGIGWTARGDWKPSERRIPFIPRLKHIPVVIPMMFRFLFKSIWNWWHGEGIFINIFRQHLHMAHTGVPIGGIGCGSIGRDFRGGFNRFALVPGIKEVWTDNVRANQFILTVRSVTGQLITQRLLTCAKQNTSTLSAWDKAFPSSSVRYRGLFPRSWTEFTLSDLGLVVVCEQISPVIPHDYKESTLPLTNFVWHVKNNSTVDYNVSISFTWRNGTGCAQWARESVCRVRKYSDSHLEGMELAHKLRGRNVTYGVYAKRNKKRHSLSCTSFDPTGDGSSIWRSLAEDGNFEDYERMIDGYRECAVAVCAETQVVSSESGELEFVLVWNMPEIDFGKKSKVCKRRYSRFFHGPSATSEMGVHAVQKRKDWQRQIEEWQNPVINDRRLPEWYRSALFNELYYVSDGSTSWIEYEEREDHVSDHTSAHMKEWGRFGYMESWEYLMINTYDVHFYASAAFIENWPHLEVSMQLDFSEQLNREDLRLHKTLMDGETVIVKKRGRLPHDMGHPIDAPWEYTNAYCLHDTGEWKDLNLKFILASLRDYQMSIKHENPQADEVLSHLFDRSMEIIEAGKREWDVDGDGMIENGGFADQTYDIWTMTGTSAYCGSLWVAALEAARRMAEILRRKKEEASLADQVQKARGIFIKKLWNGRYFNFDETSSSIMADQLCGVWFLASVDGTTNNLLIEKEKVSSVLDTIFENNVKKFGNGKSGAANGWREDGTKDTVAIQSEEMWTGTTYSLASFYALMGDRDRCFAVAEGVYDSCWIRAGLQYQTPEAMFEWMFYRAIGYMRPLAIWNIHAALRNTESLRNYELDSTSGESLEESDLQ</sequence>
<dbReference type="InterPro" id="IPR008928">
    <property type="entry name" value="6-hairpin_glycosidase_sf"/>
</dbReference>
<evidence type="ECO:0000259" key="2">
    <source>
        <dbReference type="Pfam" id="PF12215"/>
    </source>
</evidence>
<dbReference type="SUPFAM" id="SSF48208">
    <property type="entry name" value="Six-hairpin glycosidases"/>
    <property type="match status" value="1"/>
</dbReference>
<evidence type="ECO:0000313" key="4">
    <source>
        <dbReference type="Proteomes" id="UP001328107"/>
    </source>
</evidence>
<dbReference type="InterPro" id="IPR012341">
    <property type="entry name" value="6hp_glycosidase-like_sf"/>
</dbReference>
<feature type="domain" description="Glycosyl-hydrolase family 116 catalytic region" evidence="1">
    <location>
        <begin position="445"/>
        <end position="812"/>
    </location>
</feature>
<keyword evidence="4" id="KW-1185">Reference proteome</keyword>
<dbReference type="PANTHER" id="PTHR12654:SF0">
    <property type="entry name" value="NON-LYSOSOMAL GLUCOSYLCERAMIDASE"/>
    <property type="match status" value="1"/>
</dbReference>
<dbReference type="GO" id="GO:0006680">
    <property type="term" value="P:glucosylceramide catabolic process"/>
    <property type="evidence" value="ECO:0007669"/>
    <property type="project" value="InterPro"/>
</dbReference>
<organism evidence="3 4">
    <name type="scientific">Pristionchus mayeri</name>
    <dbReference type="NCBI Taxonomy" id="1317129"/>
    <lineage>
        <taxon>Eukaryota</taxon>
        <taxon>Metazoa</taxon>
        <taxon>Ecdysozoa</taxon>
        <taxon>Nematoda</taxon>
        <taxon>Chromadorea</taxon>
        <taxon>Rhabditida</taxon>
        <taxon>Rhabditina</taxon>
        <taxon>Diplogasteromorpha</taxon>
        <taxon>Diplogasteroidea</taxon>
        <taxon>Neodiplogasteridae</taxon>
        <taxon>Pristionchus</taxon>
    </lineage>
</organism>
<gene>
    <name evidence="3" type="ORF">PMAYCL1PPCAC_30062</name>
</gene>
<dbReference type="InterPro" id="IPR052566">
    <property type="entry name" value="Non-lysos_glucosylceramidase"/>
</dbReference>
<dbReference type="GO" id="GO:0008422">
    <property type="term" value="F:beta-glucosidase activity"/>
    <property type="evidence" value="ECO:0007669"/>
    <property type="project" value="TreeGrafter"/>
</dbReference>
<feature type="domain" description="Glycosyl-hydrolase family 116 N-terminal" evidence="2">
    <location>
        <begin position="82"/>
        <end position="384"/>
    </location>
</feature>
<dbReference type="InterPro" id="IPR006775">
    <property type="entry name" value="GH116_catalytic"/>
</dbReference>
<evidence type="ECO:0000259" key="1">
    <source>
        <dbReference type="Pfam" id="PF04685"/>
    </source>
</evidence>
<dbReference type="Pfam" id="PF12215">
    <property type="entry name" value="Glyco_hydr_116N"/>
    <property type="match status" value="1"/>
</dbReference>
<reference evidence="4" key="1">
    <citation type="submission" date="2022-10" db="EMBL/GenBank/DDBJ databases">
        <title>Genome assembly of Pristionchus species.</title>
        <authorList>
            <person name="Yoshida K."/>
            <person name="Sommer R.J."/>
        </authorList>
    </citation>
    <scope>NUCLEOTIDE SEQUENCE [LARGE SCALE GENOMIC DNA]</scope>
    <source>
        <strain evidence="4">RS5460</strain>
    </source>
</reference>
<dbReference type="GO" id="GO:0016020">
    <property type="term" value="C:membrane"/>
    <property type="evidence" value="ECO:0007669"/>
    <property type="project" value="InterPro"/>
</dbReference>
<dbReference type="Gene3D" id="1.50.10.10">
    <property type="match status" value="1"/>
</dbReference>
<dbReference type="GO" id="GO:0004348">
    <property type="term" value="F:glucosylceramidase activity"/>
    <property type="evidence" value="ECO:0007669"/>
    <property type="project" value="InterPro"/>
</dbReference>
<dbReference type="AlphaFoldDB" id="A0AAN5DC56"/>
<proteinExistence type="predicted"/>
<evidence type="ECO:0008006" key="5">
    <source>
        <dbReference type="Google" id="ProtNLM"/>
    </source>
</evidence>
<evidence type="ECO:0000313" key="3">
    <source>
        <dbReference type="EMBL" id="GMR59867.1"/>
    </source>
</evidence>
<accession>A0AAN5DC56</accession>
<dbReference type="Proteomes" id="UP001328107">
    <property type="component" value="Unassembled WGS sequence"/>
</dbReference>
<feature type="non-terminal residue" evidence="3">
    <location>
        <position position="1"/>
    </location>
</feature>
<name>A0AAN5DC56_9BILA</name>
<dbReference type="PIRSF" id="PIRSF028944">
    <property type="entry name" value="Beta_gluc_GBA2"/>
    <property type="match status" value="1"/>
</dbReference>
<dbReference type="PANTHER" id="PTHR12654">
    <property type="entry name" value="BILE ACID BETA-GLUCOSIDASE-RELATED"/>
    <property type="match status" value="1"/>
</dbReference>
<protein>
    <recommendedName>
        <fullName evidence="5">NLGase</fullName>
    </recommendedName>
</protein>
<dbReference type="InterPro" id="IPR024462">
    <property type="entry name" value="GH116_N"/>
</dbReference>